<dbReference type="EMBL" id="LWMS01000031">
    <property type="protein sequence ID" value="PWL08066.1"/>
    <property type="molecule type" value="Genomic_DNA"/>
</dbReference>
<dbReference type="EMBL" id="LMVN01000011">
    <property type="protein sequence ID" value="PAV07609.1"/>
    <property type="molecule type" value="Genomic_DNA"/>
</dbReference>
<feature type="region of interest" description="Disordered" evidence="1">
    <location>
        <begin position="287"/>
        <end position="351"/>
    </location>
</feature>
<evidence type="ECO:0000313" key="2">
    <source>
        <dbReference type="EMBL" id="PAV07609.1"/>
    </source>
</evidence>
<dbReference type="Proteomes" id="UP000217528">
    <property type="component" value="Unassembled WGS sequence"/>
</dbReference>
<evidence type="ECO:0000256" key="1">
    <source>
        <dbReference type="SAM" id="MobiDB-lite"/>
    </source>
</evidence>
<name>A0A2A2HDU9_9EURY</name>
<evidence type="ECO:0000313" key="3">
    <source>
        <dbReference type="EMBL" id="PWL08066.1"/>
    </source>
</evidence>
<protein>
    <submittedName>
        <fullName evidence="2">Uncharacterized protein</fullName>
    </submittedName>
</protein>
<proteinExistence type="predicted"/>
<accession>A0A2A2HDU9</accession>
<feature type="compositionally biased region" description="Polar residues" evidence="1">
    <location>
        <begin position="329"/>
        <end position="346"/>
    </location>
</feature>
<gene>
    <name evidence="2" type="ORF">ASJ82_08005</name>
    <name evidence="3" type="ORF">MSCUN_09970</name>
</gene>
<keyword evidence="4" id="KW-1185">Reference proteome</keyword>
<sequence length="368" mass="42034">MTIHNHTPYRIVTAPVLLPDVPDCDYNNGETPLTTKQIQHLQTSYKNYQIIDYDHQFCMNGDWYMKKIGTPLEFWISSKNTTYTDITGTTRDIPAGSWWLKSKITDPTAIRMIDEGKLTAYSLTTANQIYADKIIDLLNNGHSQSNKSQDAELNELAVKSRTLIKDIDNPVGFTVSLTAFPCVSNAVFSKQCLFQSQKNSNTNKEDDIMTENEKITKYTIDDIKSIFNLFSKKADNTNKEEETNKKEETTNKEENNESKYATKEDITKINNRLDELATKIDKLQKGNKEETTKKDETKKEEDTSKTSEKSETTSNKNIKSKEIPHTHDGINNQSYKHTNPEASLMTSLGRDQYGISKFKQNNIFKGDE</sequence>
<evidence type="ECO:0000313" key="4">
    <source>
        <dbReference type="Proteomes" id="UP000217528"/>
    </source>
</evidence>
<comment type="caution">
    <text evidence="2">The sequence shown here is derived from an EMBL/GenBank/DDBJ whole genome shotgun (WGS) entry which is preliminary data.</text>
</comment>
<feature type="compositionally biased region" description="Basic and acidic residues" evidence="1">
    <location>
        <begin position="319"/>
        <end position="328"/>
    </location>
</feature>
<dbReference type="Proteomes" id="UP000246004">
    <property type="component" value="Unassembled WGS sequence"/>
</dbReference>
<organism evidence="2 4">
    <name type="scientific">Methanosphaera cuniculi</name>
    <dbReference type="NCBI Taxonomy" id="1077256"/>
    <lineage>
        <taxon>Archaea</taxon>
        <taxon>Methanobacteriati</taxon>
        <taxon>Methanobacteriota</taxon>
        <taxon>Methanomada group</taxon>
        <taxon>Methanobacteria</taxon>
        <taxon>Methanobacteriales</taxon>
        <taxon>Methanobacteriaceae</taxon>
        <taxon>Methanosphaera</taxon>
    </lineage>
</organism>
<feature type="region of interest" description="Disordered" evidence="1">
    <location>
        <begin position="237"/>
        <end position="265"/>
    </location>
</feature>
<dbReference type="RefSeq" id="WP_095608495.1">
    <property type="nucleotide sequence ID" value="NZ_LMVN01000011.1"/>
</dbReference>
<dbReference type="SMR" id="A0A2A2HDU9"/>
<dbReference type="AlphaFoldDB" id="A0A2A2HDU9"/>
<dbReference type="OrthoDB" id="78454at2157"/>
<feature type="compositionally biased region" description="Basic and acidic residues" evidence="1">
    <location>
        <begin position="287"/>
        <end position="311"/>
    </location>
</feature>
<evidence type="ECO:0000313" key="5">
    <source>
        <dbReference type="Proteomes" id="UP000246004"/>
    </source>
</evidence>
<reference evidence="3 5" key="1">
    <citation type="submission" date="2016-04" db="EMBL/GenBank/DDBJ databases">
        <title>Genome sequence of Methanosphaera cuniculi DSM 4103.</title>
        <authorList>
            <person name="Poehlein A."/>
            <person name="Seedorf H."/>
            <person name="Daniel R."/>
        </authorList>
    </citation>
    <scope>NUCLEOTIDE SEQUENCE [LARGE SCALE GENOMIC DNA]</scope>
    <source>
        <strain evidence="3 5">DSM 4103</strain>
    </source>
</reference>
<reference evidence="2 4" key="2">
    <citation type="journal article" date="2017" name="BMC Genomics">
        <title>Genomic analysis of methanogenic archaea reveals a shift towards energy conservation.</title>
        <authorList>
            <person name="Gilmore S.P."/>
            <person name="Henske J.K."/>
            <person name="Sexton J.A."/>
            <person name="Solomon K.V."/>
            <person name="Seppala S."/>
            <person name="Yoo J.I."/>
            <person name="Huyett L.M."/>
            <person name="Pressman A."/>
            <person name="Cogan J.Z."/>
            <person name="Kivenson V."/>
            <person name="Peng X."/>
            <person name="Tan Y."/>
            <person name="Valentine D.L."/>
            <person name="O'Malley M.A."/>
        </authorList>
    </citation>
    <scope>NUCLEOTIDE SEQUENCE [LARGE SCALE GENOMIC DNA]</scope>
    <source>
        <strain evidence="2 4">1R-7</strain>
    </source>
</reference>